<dbReference type="Proteomes" id="UP001454036">
    <property type="component" value="Unassembled WGS sequence"/>
</dbReference>
<keyword evidence="5 7" id="KW-1133">Transmembrane helix</keyword>
<dbReference type="GO" id="GO:0016192">
    <property type="term" value="P:vesicle-mediated transport"/>
    <property type="evidence" value="ECO:0007669"/>
    <property type="project" value="TreeGrafter"/>
</dbReference>
<comment type="similarity">
    <text evidence="3 7">Belongs to the PRA1 family.</text>
</comment>
<keyword evidence="7" id="KW-0813">Transport</keyword>
<accession>A0AAV3NSG7</accession>
<dbReference type="Pfam" id="PF03208">
    <property type="entry name" value="PRA1"/>
    <property type="match status" value="1"/>
</dbReference>
<comment type="function">
    <text evidence="1 7">May be involved in both secretory and endocytic intracellular trafficking in the endosomal/prevacuolar compartments.</text>
</comment>
<evidence type="ECO:0000313" key="9">
    <source>
        <dbReference type="Proteomes" id="UP001454036"/>
    </source>
</evidence>
<gene>
    <name evidence="8" type="ORF">LIER_03257</name>
</gene>
<comment type="caution">
    <text evidence="8">The sequence shown here is derived from an EMBL/GenBank/DDBJ whole genome shotgun (WGS) entry which is preliminary data.</text>
</comment>
<evidence type="ECO:0000256" key="7">
    <source>
        <dbReference type="RuleBase" id="RU363107"/>
    </source>
</evidence>
<dbReference type="GO" id="GO:0005794">
    <property type="term" value="C:Golgi apparatus"/>
    <property type="evidence" value="ECO:0007669"/>
    <property type="project" value="TreeGrafter"/>
</dbReference>
<evidence type="ECO:0000256" key="5">
    <source>
        <dbReference type="ARBA" id="ARBA00022989"/>
    </source>
</evidence>
<keyword evidence="4 7" id="KW-0812">Transmembrane</keyword>
<dbReference type="GO" id="GO:0016020">
    <property type="term" value="C:membrane"/>
    <property type="evidence" value="ECO:0007669"/>
    <property type="project" value="UniProtKB-SubCell"/>
</dbReference>
<evidence type="ECO:0000256" key="3">
    <source>
        <dbReference type="ARBA" id="ARBA00006483"/>
    </source>
</evidence>
<evidence type="ECO:0000256" key="6">
    <source>
        <dbReference type="ARBA" id="ARBA00023136"/>
    </source>
</evidence>
<reference evidence="8 9" key="1">
    <citation type="submission" date="2024-01" db="EMBL/GenBank/DDBJ databases">
        <title>The complete chloroplast genome sequence of Lithospermum erythrorhizon: insights into the phylogenetic relationship among Boraginaceae species and the maternal lineages of purple gromwells.</title>
        <authorList>
            <person name="Okada T."/>
            <person name="Watanabe K."/>
        </authorList>
    </citation>
    <scope>NUCLEOTIDE SEQUENCE [LARGE SCALE GENOMIC DNA]</scope>
</reference>
<evidence type="ECO:0000256" key="1">
    <source>
        <dbReference type="ARBA" id="ARBA00002501"/>
    </source>
</evidence>
<feature type="transmembrane region" description="Helical" evidence="7">
    <location>
        <begin position="121"/>
        <end position="138"/>
    </location>
</feature>
<dbReference type="AlphaFoldDB" id="A0AAV3NSG7"/>
<evidence type="ECO:0000256" key="2">
    <source>
        <dbReference type="ARBA" id="ARBA00004141"/>
    </source>
</evidence>
<dbReference type="PANTHER" id="PTHR19317">
    <property type="entry name" value="PRENYLATED RAB ACCEPTOR 1-RELATED"/>
    <property type="match status" value="1"/>
</dbReference>
<dbReference type="EMBL" id="BAABME010000386">
    <property type="protein sequence ID" value="GAA0142334.1"/>
    <property type="molecule type" value="Genomic_DNA"/>
</dbReference>
<evidence type="ECO:0000313" key="8">
    <source>
        <dbReference type="EMBL" id="GAA0142334.1"/>
    </source>
</evidence>
<dbReference type="InterPro" id="IPR004895">
    <property type="entry name" value="Prenylated_rab_accept_PRA1"/>
</dbReference>
<name>A0AAV3NSG7_LITER</name>
<comment type="subcellular location">
    <subcellularLocation>
        <location evidence="2 7">Membrane</location>
        <topology evidence="2 7">Multi-pass membrane protein</topology>
    </subcellularLocation>
</comment>
<dbReference type="PANTHER" id="PTHR19317:SF81">
    <property type="entry name" value="PRA1 FAMILY PROTEIN D"/>
    <property type="match status" value="1"/>
</dbReference>
<keyword evidence="9" id="KW-1185">Reference proteome</keyword>
<evidence type="ECO:0000256" key="4">
    <source>
        <dbReference type="ARBA" id="ARBA00022692"/>
    </source>
</evidence>
<sequence>MSTPPQTTTVLLRPWPQFISGATLSLPISLSEASHRLSHNLHYYALNYTLITLLIFLLSLLPHPLPLIFFLILSASWYYLYFIYTQPLEVFGYPIDNTILLSSFICLSVVGLFFGRVWGSFVVAVAIGGGVSVVHAVVKAPEEGVDGSPYGALLSDSGGGGEYFRV</sequence>
<organism evidence="8 9">
    <name type="scientific">Lithospermum erythrorhizon</name>
    <name type="common">Purple gromwell</name>
    <name type="synonym">Lithospermum officinale var. erythrorhizon</name>
    <dbReference type="NCBI Taxonomy" id="34254"/>
    <lineage>
        <taxon>Eukaryota</taxon>
        <taxon>Viridiplantae</taxon>
        <taxon>Streptophyta</taxon>
        <taxon>Embryophyta</taxon>
        <taxon>Tracheophyta</taxon>
        <taxon>Spermatophyta</taxon>
        <taxon>Magnoliopsida</taxon>
        <taxon>eudicotyledons</taxon>
        <taxon>Gunneridae</taxon>
        <taxon>Pentapetalae</taxon>
        <taxon>asterids</taxon>
        <taxon>lamiids</taxon>
        <taxon>Boraginales</taxon>
        <taxon>Boraginaceae</taxon>
        <taxon>Boraginoideae</taxon>
        <taxon>Lithospermeae</taxon>
        <taxon>Lithospermum</taxon>
    </lineage>
</organism>
<proteinExistence type="inferred from homology"/>
<keyword evidence="6 7" id="KW-0472">Membrane</keyword>
<feature type="transmembrane region" description="Helical" evidence="7">
    <location>
        <begin position="90"/>
        <end position="114"/>
    </location>
</feature>
<protein>
    <recommendedName>
        <fullName evidence="7">PRA1 family protein</fullName>
    </recommendedName>
</protein>
<dbReference type="GO" id="GO:0005783">
    <property type="term" value="C:endoplasmic reticulum"/>
    <property type="evidence" value="ECO:0007669"/>
    <property type="project" value="TreeGrafter"/>
</dbReference>